<feature type="compositionally biased region" description="Basic and acidic residues" evidence="1">
    <location>
        <begin position="90"/>
        <end position="99"/>
    </location>
</feature>
<dbReference type="CDD" id="cd18722">
    <property type="entry name" value="PIN_NicB-like"/>
    <property type="match status" value="1"/>
</dbReference>
<protein>
    <submittedName>
        <fullName evidence="3">NYN domain-containing protein</fullName>
    </submittedName>
</protein>
<dbReference type="GO" id="GO:0004540">
    <property type="term" value="F:RNA nuclease activity"/>
    <property type="evidence" value="ECO:0007669"/>
    <property type="project" value="InterPro"/>
</dbReference>
<dbReference type="STRING" id="28136.SAMN02745202_02216"/>
<dbReference type="RefSeq" id="WP_200806377.1">
    <property type="nucleotide sequence ID" value="NZ_FUXK01000031.1"/>
</dbReference>
<proteinExistence type="predicted"/>
<evidence type="ECO:0000256" key="1">
    <source>
        <dbReference type="SAM" id="MobiDB-lite"/>
    </source>
</evidence>
<dbReference type="InterPro" id="IPR021139">
    <property type="entry name" value="NYN"/>
</dbReference>
<name>A0A1T4RDC6_9BACT</name>
<dbReference type="AlphaFoldDB" id="A0A1T4RDC6"/>
<dbReference type="Proteomes" id="UP000190065">
    <property type="component" value="Unassembled WGS sequence"/>
</dbReference>
<sequence length="99" mass="11180">MFIELRQKGIDMKIGVDIASMALKKFVDRIVLIAGDSDFVPAAKLARREGIDFILDPMGANIDPTLFEHIDGLEDSSHAQKISHHTFKRKKEENKETTK</sequence>
<feature type="region of interest" description="Disordered" evidence="1">
    <location>
        <begin position="78"/>
        <end position="99"/>
    </location>
</feature>
<evidence type="ECO:0000313" key="4">
    <source>
        <dbReference type="Proteomes" id="UP000190065"/>
    </source>
</evidence>
<evidence type="ECO:0000259" key="2">
    <source>
        <dbReference type="Pfam" id="PF01936"/>
    </source>
</evidence>
<dbReference type="Pfam" id="PF01936">
    <property type="entry name" value="NYN"/>
    <property type="match status" value="1"/>
</dbReference>
<reference evidence="3 4" key="1">
    <citation type="submission" date="2017-02" db="EMBL/GenBank/DDBJ databases">
        <authorList>
            <person name="Peterson S.W."/>
        </authorList>
    </citation>
    <scope>NUCLEOTIDE SEQUENCE [LARGE SCALE GENOMIC DNA]</scope>
    <source>
        <strain evidence="3 4">ATCC 43324</strain>
    </source>
</reference>
<accession>A0A1T4RDC6</accession>
<organism evidence="3 4">
    <name type="scientific">Segatella oulorum</name>
    <dbReference type="NCBI Taxonomy" id="28136"/>
    <lineage>
        <taxon>Bacteria</taxon>
        <taxon>Pseudomonadati</taxon>
        <taxon>Bacteroidota</taxon>
        <taxon>Bacteroidia</taxon>
        <taxon>Bacteroidales</taxon>
        <taxon>Prevotellaceae</taxon>
        <taxon>Segatella</taxon>
    </lineage>
</organism>
<dbReference type="EMBL" id="FUXK01000031">
    <property type="protein sequence ID" value="SKA13965.1"/>
    <property type="molecule type" value="Genomic_DNA"/>
</dbReference>
<dbReference type="Gene3D" id="3.40.50.1010">
    <property type="entry name" value="5'-nuclease"/>
    <property type="match status" value="1"/>
</dbReference>
<evidence type="ECO:0000313" key="3">
    <source>
        <dbReference type="EMBL" id="SKA13965.1"/>
    </source>
</evidence>
<feature type="domain" description="NYN" evidence="2">
    <location>
        <begin position="7"/>
        <end position="52"/>
    </location>
</feature>
<gene>
    <name evidence="3" type="ORF">SAMN02745202_02216</name>
</gene>